<accession>A0A9P8BT06</accession>
<evidence type="ECO:0000313" key="2">
    <source>
        <dbReference type="EMBL" id="KAG9067090.1"/>
    </source>
</evidence>
<feature type="region of interest" description="Disordered" evidence="1">
    <location>
        <begin position="1"/>
        <end position="26"/>
    </location>
</feature>
<proteinExistence type="predicted"/>
<sequence>MGKPSTPHYARTGTRSSAAAKQQSSLSPKVLVRQLQRIVKGAPLSTIAGAAMQTMPIVNVSDPTPDAPVNDMTSDIDSRSFLISTAPVHDLVPDNITYFEDAYTHLRSFKPKVATVVPHPNANFKAPPAPPAPPALAVLMPTPTSAAPTASRTRARQFPPPGACAPSVGVMAGILSTTLTILPGLWD</sequence>
<name>A0A9P8BT06_9FUNG</name>
<feature type="compositionally biased region" description="Low complexity" evidence="1">
    <location>
        <begin position="16"/>
        <end position="26"/>
    </location>
</feature>
<organism evidence="2 3">
    <name type="scientific">Linnemannia hyalina</name>
    <dbReference type="NCBI Taxonomy" id="64524"/>
    <lineage>
        <taxon>Eukaryota</taxon>
        <taxon>Fungi</taxon>
        <taxon>Fungi incertae sedis</taxon>
        <taxon>Mucoromycota</taxon>
        <taxon>Mortierellomycotina</taxon>
        <taxon>Mortierellomycetes</taxon>
        <taxon>Mortierellales</taxon>
        <taxon>Mortierellaceae</taxon>
        <taxon>Linnemannia</taxon>
    </lineage>
</organism>
<dbReference type="EMBL" id="JAHRHY010000009">
    <property type="protein sequence ID" value="KAG9067090.1"/>
    <property type="molecule type" value="Genomic_DNA"/>
</dbReference>
<evidence type="ECO:0000256" key="1">
    <source>
        <dbReference type="SAM" id="MobiDB-lite"/>
    </source>
</evidence>
<gene>
    <name evidence="2" type="ORF">KI688_013003</name>
</gene>
<dbReference type="Proteomes" id="UP000707451">
    <property type="component" value="Unassembled WGS sequence"/>
</dbReference>
<dbReference type="AlphaFoldDB" id="A0A9P8BT06"/>
<comment type="caution">
    <text evidence="2">The sequence shown here is derived from an EMBL/GenBank/DDBJ whole genome shotgun (WGS) entry which is preliminary data.</text>
</comment>
<evidence type="ECO:0000313" key="3">
    <source>
        <dbReference type="Proteomes" id="UP000707451"/>
    </source>
</evidence>
<keyword evidence="3" id="KW-1185">Reference proteome</keyword>
<protein>
    <submittedName>
        <fullName evidence="2">Uncharacterized protein</fullName>
    </submittedName>
</protein>
<dbReference type="OrthoDB" id="2444991at2759"/>
<reference evidence="2" key="1">
    <citation type="submission" date="2021-06" db="EMBL/GenBank/DDBJ databases">
        <title>Genome Sequence of Mortierella hyaline Strain SCG-10, a Cold-Adapted, Nitrate-Reducing Fungus Isolated from Soil in Minnesota, USA.</title>
        <authorList>
            <person name="Aldossari N."/>
        </authorList>
    </citation>
    <scope>NUCLEOTIDE SEQUENCE</scope>
    <source>
        <strain evidence="2">SCG-10</strain>
    </source>
</reference>